<dbReference type="PANTHER" id="PTHR33204:SF18">
    <property type="entry name" value="TRANSCRIPTIONAL REGULATORY PROTEIN"/>
    <property type="match status" value="1"/>
</dbReference>
<keyword evidence="2" id="KW-0238">DNA-binding</keyword>
<dbReference type="PANTHER" id="PTHR33204">
    <property type="entry name" value="TRANSCRIPTIONAL REGULATOR, MARR FAMILY"/>
    <property type="match status" value="1"/>
</dbReference>
<keyword evidence="1" id="KW-0805">Transcription regulation</keyword>
<dbReference type="InterPro" id="IPR011991">
    <property type="entry name" value="ArsR-like_HTH"/>
</dbReference>
<dbReference type="Proteomes" id="UP000465866">
    <property type="component" value="Chromosome"/>
</dbReference>
<sequence>MTSDAAEPTALTPGGINAVGRILGLLGDEWTLLIIQQALLGATRYGEFMERLPISNSVLTNRLRALTENGLLDRTVYRSRPVRAEYLITERGRALWPVLLSIWEWERRWVPEQADRLPGMRHTACDSDFAPTLSCQSCGEVVTEKEVTAQWGPSGSWPRSVPEAVTRRRSTGDTSRGQAGLFPETMSVFGNRWAAALLVCAFLGTSRFTDFQAQLGAPPSLLASRLQTFCANGVLCVSRQTGPARTCYQLTEKGRAFFPVIVTALQCGQRWFHAPEGPAVLITHICCGKPLLGLLTCDQCALPLTGDQVSVG</sequence>
<keyword evidence="7" id="KW-1185">Reference proteome</keyword>
<accession>A0A7I7KXU0</accession>
<dbReference type="InterPro" id="IPR036390">
    <property type="entry name" value="WH_DNA-bd_sf"/>
</dbReference>
<dbReference type="Pfam" id="PF01638">
    <property type="entry name" value="HxlR"/>
    <property type="match status" value="2"/>
</dbReference>
<evidence type="ECO:0000256" key="4">
    <source>
        <dbReference type="SAM" id="MobiDB-lite"/>
    </source>
</evidence>
<organism evidence="6 7">
    <name type="scientific">Mycobacterium cookii</name>
    <dbReference type="NCBI Taxonomy" id="1775"/>
    <lineage>
        <taxon>Bacteria</taxon>
        <taxon>Bacillati</taxon>
        <taxon>Actinomycetota</taxon>
        <taxon>Actinomycetes</taxon>
        <taxon>Mycobacteriales</taxon>
        <taxon>Mycobacteriaceae</taxon>
        <taxon>Mycobacterium</taxon>
    </lineage>
</organism>
<feature type="domain" description="HTH hxlR-type" evidence="5">
    <location>
        <begin position="12"/>
        <end position="114"/>
    </location>
</feature>
<dbReference type="EMBL" id="AP022569">
    <property type="protein sequence ID" value="BBX46298.1"/>
    <property type="molecule type" value="Genomic_DNA"/>
</dbReference>
<dbReference type="InterPro" id="IPR036388">
    <property type="entry name" value="WH-like_DNA-bd_sf"/>
</dbReference>
<gene>
    <name evidence="6" type="ORF">MCOO_23130</name>
</gene>
<evidence type="ECO:0000256" key="1">
    <source>
        <dbReference type="ARBA" id="ARBA00023015"/>
    </source>
</evidence>
<keyword evidence="3" id="KW-0804">Transcription</keyword>
<evidence type="ECO:0000256" key="3">
    <source>
        <dbReference type="ARBA" id="ARBA00023163"/>
    </source>
</evidence>
<proteinExistence type="predicted"/>
<name>A0A7I7KXU0_9MYCO</name>
<dbReference type="AlphaFoldDB" id="A0A7I7KXU0"/>
<dbReference type="CDD" id="cd00090">
    <property type="entry name" value="HTH_ARSR"/>
    <property type="match status" value="1"/>
</dbReference>
<dbReference type="Gene3D" id="1.10.10.10">
    <property type="entry name" value="Winged helix-like DNA-binding domain superfamily/Winged helix DNA-binding domain"/>
    <property type="match status" value="2"/>
</dbReference>
<dbReference type="InterPro" id="IPR002577">
    <property type="entry name" value="HTH_HxlR"/>
</dbReference>
<dbReference type="SUPFAM" id="SSF46785">
    <property type="entry name" value="Winged helix' DNA-binding domain"/>
    <property type="match status" value="2"/>
</dbReference>
<protein>
    <submittedName>
        <fullName evidence="6">HxlR family transcriptional regulator</fullName>
    </submittedName>
</protein>
<evidence type="ECO:0000313" key="6">
    <source>
        <dbReference type="EMBL" id="BBX46298.1"/>
    </source>
</evidence>
<dbReference type="PROSITE" id="PS51118">
    <property type="entry name" value="HTH_HXLR"/>
    <property type="match status" value="2"/>
</dbReference>
<feature type="region of interest" description="Disordered" evidence="4">
    <location>
        <begin position="150"/>
        <end position="177"/>
    </location>
</feature>
<evidence type="ECO:0000256" key="2">
    <source>
        <dbReference type="ARBA" id="ARBA00023125"/>
    </source>
</evidence>
<evidence type="ECO:0000313" key="7">
    <source>
        <dbReference type="Proteomes" id="UP000465866"/>
    </source>
</evidence>
<dbReference type="GO" id="GO:0003677">
    <property type="term" value="F:DNA binding"/>
    <property type="evidence" value="ECO:0007669"/>
    <property type="project" value="UniProtKB-KW"/>
</dbReference>
<reference evidence="6 7" key="1">
    <citation type="journal article" date="2019" name="Emerg. Microbes Infect.">
        <title>Comprehensive subspecies identification of 175 nontuberculous mycobacteria species based on 7547 genomic profiles.</title>
        <authorList>
            <person name="Matsumoto Y."/>
            <person name="Kinjo T."/>
            <person name="Motooka D."/>
            <person name="Nabeya D."/>
            <person name="Jung N."/>
            <person name="Uechi K."/>
            <person name="Horii T."/>
            <person name="Iida T."/>
            <person name="Fujita J."/>
            <person name="Nakamura S."/>
        </authorList>
    </citation>
    <scope>NUCLEOTIDE SEQUENCE [LARGE SCALE GENOMIC DNA]</scope>
    <source>
        <strain evidence="6 7">JCM 12404</strain>
    </source>
</reference>
<dbReference type="KEGG" id="mcoo:MCOO_23130"/>
<dbReference type="RefSeq" id="WP_232064969.1">
    <property type="nucleotide sequence ID" value="NZ_AP022569.1"/>
</dbReference>
<evidence type="ECO:0000259" key="5">
    <source>
        <dbReference type="PROSITE" id="PS51118"/>
    </source>
</evidence>
<feature type="domain" description="HTH hxlR-type" evidence="5">
    <location>
        <begin position="179"/>
        <end position="276"/>
    </location>
</feature>